<dbReference type="EMBL" id="CAADFN010000012">
    <property type="protein sequence ID" value="VFK15010.1"/>
    <property type="molecule type" value="Genomic_DNA"/>
</dbReference>
<evidence type="ECO:0000313" key="1">
    <source>
        <dbReference type="EMBL" id="VFK15010.1"/>
    </source>
</evidence>
<protein>
    <submittedName>
        <fullName evidence="1">Uncharacterized protein</fullName>
    </submittedName>
</protein>
<reference evidence="1" key="1">
    <citation type="submission" date="2019-02" db="EMBL/GenBank/DDBJ databases">
        <authorList>
            <person name="Gruber-Vodicka R. H."/>
            <person name="Seah K. B. B."/>
        </authorList>
    </citation>
    <scope>NUCLEOTIDE SEQUENCE</scope>
    <source>
        <strain evidence="1">BECK_BY7</strain>
    </source>
</reference>
<dbReference type="AlphaFoldDB" id="A0A450WD96"/>
<accession>A0A450WD96</accession>
<gene>
    <name evidence="1" type="ORF">BECKLFY1418C_GA0070996_101229</name>
</gene>
<organism evidence="1">
    <name type="scientific">Candidatus Kentrum sp. LFY</name>
    <dbReference type="NCBI Taxonomy" id="2126342"/>
    <lineage>
        <taxon>Bacteria</taxon>
        <taxon>Pseudomonadati</taxon>
        <taxon>Pseudomonadota</taxon>
        <taxon>Gammaproteobacteria</taxon>
        <taxon>Candidatus Kentrum</taxon>
    </lineage>
</organism>
<sequence length="55" mass="6325">MTIKVYHGEDAIIFESVRELADFLADCKIPSTQLRRILHNKAVTIGDLEFINYSE</sequence>
<proteinExistence type="predicted"/>
<name>A0A450WD96_9GAMM</name>